<feature type="region of interest" description="Disordered" evidence="1">
    <location>
        <begin position="22"/>
        <end position="58"/>
    </location>
</feature>
<keyword evidence="3" id="KW-1185">Reference proteome</keyword>
<dbReference type="EMBL" id="LWCI01000005">
    <property type="protein sequence ID" value="KZS68184.1"/>
    <property type="molecule type" value="Genomic_DNA"/>
</dbReference>
<accession>A0A164F0R2</accession>
<evidence type="ECO:0000313" key="2">
    <source>
        <dbReference type="EMBL" id="KZS68184.1"/>
    </source>
</evidence>
<comment type="caution">
    <text evidence="2">The sequence shown here is derived from an EMBL/GenBank/DDBJ whole genome shotgun (WGS) entry which is preliminary data.</text>
</comment>
<feature type="region of interest" description="Disordered" evidence="1">
    <location>
        <begin position="78"/>
        <end position="114"/>
    </location>
</feature>
<proteinExistence type="predicted"/>
<evidence type="ECO:0000256" key="1">
    <source>
        <dbReference type="SAM" id="MobiDB-lite"/>
    </source>
</evidence>
<organism evidence="2 3">
    <name type="scientific">Mycobacterium ostraviense</name>
    <dbReference type="NCBI Taxonomy" id="2738409"/>
    <lineage>
        <taxon>Bacteria</taxon>
        <taxon>Bacillati</taxon>
        <taxon>Actinomycetota</taxon>
        <taxon>Actinomycetes</taxon>
        <taxon>Mycobacteriales</taxon>
        <taxon>Mycobacteriaceae</taxon>
        <taxon>Mycobacterium</taxon>
    </lineage>
</organism>
<sequence length="114" mass="12108">MNHVVSTDPLGYINRALRSSWQPGHTSGYHTTGRRRHRESRITPGLIQSHGTTGAGGGRFAQVQARGLIAVDRLAEISSTTTSPTTPGLFEQSSNKRIGGSGADVFKGGNPCHL</sequence>
<gene>
    <name evidence="2" type="ORF">A4G28_26885</name>
</gene>
<reference evidence="3" key="1">
    <citation type="submission" date="2016-04" db="EMBL/GenBank/DDBJ databases">
        <authorList>
            <person name="Strapagiel D."/>
            <person name="Borowka P."/>
            <person name="Marciniak B."/>
            <person name="Bakula Z."/>
            <person name="Van Ingen J."/>
            <person name="Safianowska A."/>
            <person name="Dziadek J."/>
            <person name="Jagielski T."/>
        </authorList>
    </citation>
    <scope>NUCLEOTIDE SEQUENCE [LARGE SCALE GENOMIC DNA]</scope>
    <source>
        <strain evidence="3">1010001458</strain>
    </source>
</reference>
<feature type="compositionally biased region" description="Low complexity" evidence="1">
    <location>
        <begin position="78"/>
        <end position="87"/>
    </location>
</feature>
<dbReference type="Proteomes" id="UP000077342">
    <property type="component" value="Unassembled WGS sequence"/>
</dbReference>
<evidence type="ECO:0000313" key="3">
    <source>
        <dbReference type="Proteomes" id="UP000077342"/>
    </source>
</evidence>
<dbReference type="AlphaFoldDB" id="A0A164F0R2"/>
<name>A0A164F0R2_9MYCO</name>
<protein>
    <submittedName>
        <fullName evidence="2">Uncharacterized protein</fullName>
    </submittedName>
</protein>